<reference evidence="1 2" key="1">
    <citation type="journal article" date="2020" name="Cell">
        <title>Large-Scale Comparative Analyses of Tick Genomes Elucidate Their Genetic Diversity and Vector Capacities.</title>
        <authorList>
            <consortium name="Tick Genome and Microbiome Consortium (TIGMIC)"/>
            <person name="Jia N."/>
            <person name="Wang J."/>
            <person name="Shi W."/>
            <person name="Du L."/>
            <person name="Sun Y."/>
            <person name="Zhan W."/>
            <person name="Jiang J.F."/>
            <person name="Wang Q."/>
            <person name="Zhang B."/>
            <person name="Ji P."/>
            <person name="Bell-Sakyi L."/>
            <person name="Cui X.M."/>
            <person name="Yuan T.T."/>
            <person name="Jiang B.G."/>
            <person name="Yang W.F."/>
            <person name="Lam T.T."/>
            <person name="Chang Q.C."/>
            <person name="Ding S.J."/>
            <person name="Wang X.J."/>
            <person name="Zhu J.G."/>
            <person name="Ruan X.D."/>
            <person name="Zhao L."/>
            <person name="Wei J.T."/>
            <person name="Ye R.Z."/>
            <person name="Que T.C."/>
            <person name="Du C.H."/>
            <person name="Zhou Y.H."/>
            <person name="Cheng J.X."/>
            <person name="Dai P.F."/>
            <person name="Guo W.B."/>
            <person name="Han X.H."/>
            <person name="Huang E.J."/>
            <person name="Li L.F."/>
            <person name="Wei W."/>
            <person name="Gao Y.C."/>
            <person name="Liu J.Z."/>
            <person name="Shao H.Z."/>
            <person name="Wang X."/>
            <person name="Wang C.C."/>
            <person name="Yang T.C."/>
            <person name="Huo Q.B."/>
            <person name="Li W."/>
            <person name="Chen H.Y."/>
            <person name="Chen S.E."/>
            <person name="Zhou L.G."/>
            <person name="Ni X.B."/>
            <person name="Tian J.H."/>
            <person name="Sheng Y."/>
            <person name="Liu T."/>
            <person name="Pan Y.S."/>
            <person name="Xia L.Y."/>
            <person name="Li J."/>
            <person name="Zhao F."/>
            <person name="Cao W.C."/>
        </authorList>
    </citation>
    <scope>NUCLEOTIDE SEQUENCE [LARGE SCALE GENOMIC DNA]</scope>
    <source>
        <strain evidence="1">Iper-2018</strain>
    </source>
</reference>
<gene>
    <name evidence="1" type="ORF">HPB47_026846</name>
</gene>
<organism evidence="1 2">
    <name type="scientific">Ixodes persulcatus</name>
    <name type="common">Taiga tick</name>
    <dbReference type="NCBI Taxonomy" id="34615"/>
    <lineage>
        <taxon>Eukaryota</taxon>
        <taxon>Metazoa</taxon>
        <taxon>Ecdysozoa</taxon>
        <taxon>Arthropoda</taxon>
        <taxon>Chelicerata</taxon>
        <taxon>Arachnida</taxon>
        <taxon>Acari</taxon>
        <taxon>Parasitiformes</taxon>
        <taxon>Ixodida</taxon>
        <taxon>Ixodoidea</taxon>
        <taxon>Ixodidae</taxon>
        <taxon>Ixodinae</taxon>
        <taxon>Ixodes</taxon>
    </lineage>
</organism>
<comment type="caution">
    <text evidence="1">The sequence shown here is derived from an EMBL/GenBank/DDBJ whole genome shotgun (WGS) entry which is preliminary data.</text>
</comment>
<protein>
    <submittedName>
        <fullName evidence="1">Uncharacterized protein</fullName>
    </submittedName>
</protein>
<keyword evidence="2" id="KW-1185">Reference proteome</keyword>
<name>A0AC60PZ81_IXOPE</name>
<accession>A0AC60PZ81</accession>
<evidence type="ECO:0000313" key="1">
    <source>
        <dbReference type="EMBL" id="KAG0426027.1"/>
    </source>
</evidence>
<evidence type="ECO:0000313" key="2">
    <source>
        <dbReference type="Proteomes" id="UP000805193"/>
    </source>
</evidence>
<dbReference type="EMBL" id="JABSTQ010009776">
    <property type="protein sequence ID" value="KAG0426027.1"/>
    <property type="molecule type" value="Genomic_DNA"/>
</dbReference>
<sequence>MIRSTQRSLTNTVYRLHHLGLVSSAEKYGCALLRTEETVQVPAYTLVRDTPTDVDSDCHTCEEPHDAEHHLLHCPDNEEERTVLRDAFSQLKISSTSLEELIRLRASRSGILEVLNIDGEHFEIFPALMLMEEGEDFVGTSDQSHSEMSIVKTALLVVLGVVCVSSAFPGIWRKHHPDVDPRYKEWAHFVISSQVENRTNFDTLMTLMSVESQVIAGVNYKLKMKVAESTCVIGVDSYSRERCYLKVDAPYMLCTAVVNYMPWEHKTSLKSYDCSDRVYGVKSAE</sequence>
<proteinExistence type="predicted"/>
<dbReference type="Proteomes" id="UP000805193">
    <property type="component" value="Unassembled WGS sequence"/>
</dbReference>